<dbReference type="InterPro" id="IPR002508">
    <property type="entry name" value="MurNAc-LAA_cat"/>
</dbReference>
<evidence type="ECO:0000313" key="3">
    <source>
        <dbReference type="Proteomes" id="UP000287872"/>
    </source>
</evidence>
<dbReference type="PANTHER" id="PTHR30404">
    <property type="entry name" value="N-ACETYLMURAMOYL-L-ALANINE AMIDASE"/>
    <property type="match status" value="1"/>
</dbReference>
<dbReference type="GO" id="GO:0009253">
    <property type="term" value="P:peptidoglycan catabolic process"/>
    <property type="evidence" value="ECO:0007669"/>
    <property type="project" value="InterPro"/>
</dbReference>
<evidence type="ECO:0000259" key="1">
    <source>
        <dbReference type="SMART" id="SM00646"/>
    </source>
</evidence>
<evidence type="ECO:0000313" key="2">
    <source>
        <dbReference type="EMBL" id="GCD11773.1"/>
    </source>
</evidence>
<gene>
    <name evidence="2" type="ORF">Ctaglu_33960</name>
</gene>
<sequence length="271" mass="29707">MIYEINAGHCLQGNDSGAEGCGFHEQDLTRLVGNLVISKLIAQGHTVINCTVDSASSVRLSLNTICAKANAVKADVFVSIHLNASDGLGHGTEVFTYGGKEIKQARDILNNIVSMGYTNRGIKDGSHLAVVRGTSCTGFLVELCFIDNVADMRLFNAEKMANAIVLGLTGQASSSIPNKKSSRYCKAWQYFYNEKTKTSAPISTDGFYGKKTQESLDFLLGYIKQGKKYSYCLEFQKFYNFITQTSAKVAEDGYWGAKTEQAYQTMNNLVK</sequence>
<dbReference type="SMART" id="SM00646">
    <property type="entry name" value="Ami_3"/>
    <property type="match status" value="1"/>
</dbReference>
<dbReference type="EMBL" id="BHYK01000021">
    <property type="protein sequence ID" value="GCD11773.1"/>
    <property type="molecule type" value="Genomic_DNA"/>
</dbReference>
<dbReference type="SUPFAM" id="SSF53187">
    <property type="entry name" value="Zn-dependent exopeptidases"/>
    <property type="match status" value="1"/>
</dbReference>
<accession>A0A401UQD4</accession>
<dbReference type="RefSeq" id="WP_125003878.1">
    <property type="nucleotide sequence ID" value="NZ_BHYK01000021.1"/>
</dbReference>
<dbReference type="Proteomes" id="UP000287872">
    <property type="component" value="Unassembled WGS sequence"/>
</dbReference>
<reference evidence="2 3" key="1">
    <citation type="submission" date="2018-11" db="EMBL/GenBank/DDBJ databases">
        <title>Genome sequencing and assembly of Clostridium tagluense strain A121.</title>
        <authorList>
            <person name="Murakami T."/>
            <person name="Segawa T."/>
            <person name="Shcherbakova V.A."/>
            <person name="Mori H."/>
            <person name="Yoshimura Y."/>
        </authorList>
    </citation>
    <scope>NUCLEOTIDE SEQUENCE [LARGE SCALE GENOMIC DNA]</scope>
    <source>
        <strain evidence="2 3">A121</strain>
    </source>
</reference>
<organism evidence="2 3">
    <name type="scientific">Clostridium tagluense</name>
    <dbReference type="NCBI Taxonomy" id="360422"/>
    <lineage>
        <taxon>Bacteria</taxon>
        <taxon>Bacillati</taxon>
        <taxon>Bacillota</taxon>
        <taxon>Clostridia</taxon>
        <taxon>Eubacteriales</taxon>
        <taxon>Clostridiaceae</taxon>
        <taxon>Clostridium</taxon>
    </lineage>
</organism>
<dbReference type="GO" id="GO:0008745">
    <property type="term" value="F:N-acetylmuramoyl-L-alanine amidase activity"/>
    <property type="evidence" value="ECO:0007669"/>
    <property type="project" value="InterPro"/>
</dbReference>
<protein>
    <submittedName>
        <fullName evidence="2">N-acetylmuramoyl-L-alanine amidase</fullName>
    </submittedName>
</protein>
<proteinExistence type="predicted"/>
<dbReference type="AlphaFoldDB" id="A0A401UQD4"/>
<dbReference type="GO" id="GO:0030288">
    <property type="term" value="C:outer membrane-bounded periplasmic space"/>
    <property type="evidence" value="ECO:0007669"/>
    <property type="project" value="TreeGrafter"/>
</dbReference>
<dbReference type="OrthoDB" id="5344211at2"/>
<dbReference type="PANTHER" id="PTHR30404:SF8">
    <property type="entry name" value="AUTOLYSIN PH-RELATED"/>
    <property type="match status" value="1"/>
</dbReference>
<dbReference type="Gene3D" id="3.40.630.40">
    <property type="entry name" value="Zn-dependent exopeptidases"/>
    <property type="match status" value="1"/>
</dbReference>
<comment type="caution">
    <text evidence="2">The sequence shown here is derived from an EMBL/GenBank/DDBJ whole genome shotgun (WGS) entry which is preliminary data.</text>
</comment>
<dbReference type="Pfam" id="PF01520">
    <property type="entry name" value="Amidase_3"/>
    <property type="match status" value="1"/>
</dbReference>
<keyword evidence="3" id="KW-1185">Reference proteome</keyword>
<name>A0A401UQD4_9CLOT</name>
<dbReference type="InterPro" id="IPR050695">
    <property type="entry name" value="N-acetylmuramoyl_amidase_3"/>
</dbReference>
<dbReference type="CDD" id="cd02696">
    <property type="entry name" value="MurNAc-LAA"/>
    <property type="match status" value="1"/>
</dbReference>
<feature type="domain" description="MurNAc-LAA" evidence="1">
    <location>
        <begin position="66"/>
        <end position="169"/>
    </location>
</feature>